<evidence type="ECO:0000256" key="4">
    <source>
        <dbReference type="ARBA" id="ARBA00023136"/>
    </source>
</evidence>
<feature type="transmembrane region" description="Helical" evidence="5">
    <location>
        <begin position="25"/>
        <end position="49"/>
    </location>
</feature>
<comment type="subcellular location">
    <subcellularLocation>
        <location evidence="1">Membrane</location>
    </subcellularLocation>
</comment>
<dbReference type="PROSITE" id="PS50262">
    <property type="entry name" value="G_PROTEIN_RECEP_F1_2"/>
    <property type="match status" value="1"/>
</dbReference>
<evidence type="ECO:0000313" key="7">
    <source>
        <dbReference type="EMBL" id="KAK1168336.1"/>
    </source>
</evidence>
<dbReference type="CDD" id="cd00637">
    <property type="entry name" value="7tm_classA_rhodopsin-like"/>
    <property type="match status" value="1"/>
</dbReference>
<dbReference type="InterPro" id="IPR000276">
    <property type="entry name" value="GPCR_Rhodpsn"/>
</dbReference>
<keyword evidence="8" id="KW-0675">Receptor</keyword>
<keyword evidence="2 5" id="KW-0812">Transmembrane</keyword>
<evidence type="ECO:0000259" key="6">
    <source>
        <dbReference type="PROSITE" id="PS50262"/>
    </source>
</evidence>
<keyword evidence="4 5" id="KW-0472">Membrane</keyword>
<proteinExistence type="predicted"/>
<keyword evidence="3 5" id="KW-1133">Transmembrane helix</keyword>
<feature type="domain" description="G-protein coupled receptors family 1 profile" evidence="6">
    <location>
        <begin position="40"/>
        <end position="288"/>
    </location>
</feature>
<dbReference type="GO" id="GO:0004930">
    <property type="term" value="F:G protein-coupled receptor activity"/>
    <property type="evidence" value="ECO:0007669"/>
    <property type="project" value="InterPro"/>
</dbReference>
<keyword evidence="9" id="KW-1185">Reference proteome</keyword>
<dbReference type="PANTHER" id="PTHR26451:SF991">
    <property type="entry name" value="ODORANT RECEPTOR"/>
    <property type="match status" value="1"/>
</dbReference>
<feature type="transmembrane region" description="Helical" evidence="5">
    <location>
        <begin position="61"/>
        <end position="84"/>
    </location>
</feature>
<comment type="caution">
    <text evidence="8">The sequence shown here is derived from an EMBL/GenBank/DDBJ whole genome shotgun (WGS) entry which is preliminary data.</text>
</comment>
<sequence length="317" mass="36184">MNSSTGANATSLSALSLIEHGTIQLQLTLILGLSSFFLYINMVMILIFFKEPVYRDSSRYVLFIHMLFNDTLQSLISVFLYFLVVFRIQFNITLCTFFVHLGGNAAMNTPFNLAVMSLDRYIAICFPLRYTEISSVSRAYLAIGVTWLIGSVPSGSDIFIVLTKLPLSYFNQKALCSRAVLIQNSDQQLKQAVFNGLYFTVVWITIFYTYVQIMLQARKVRVPGSQASKAQKTVLLHSVQLLLSMAFFLNPLTEYIFQYTAPMVFAHVRYVNFFLTIILPKFLSPLIYGLRDDNLKKHLRLYLKCNFNKVNPTAVHC</sequence>
<evidence type="ECO:0000256" key="2">
    <source>
        <dbReference type="ARBA" id="ARBA00022692"/>
    </source>
</evidence>
<dbReference type="PANTHER" id="PTHR26451">
    <property type="entry name" value="G_PROTEIN_RECEP_F1_2 DOMAIN-CONTAINING PROTEIN"/>
    <property type="match status" value="1"/>
</dbReference>
<organism evidence="8 9">
    <name type="scientific">Acipenser oxyrinchus oxyrinchus</name>
    <dbReference type="NCBI Taxonomy" id="40147"/>
    <lineage>
        <taxon>Eukaryota</taxon>
        <taxon>Metazoa</taxon>
        <taxon>Chordata</taxon>
        <taxon>Craniata</taxon>
        <taxon>Vertebrata</taxon>
        <taxon>Euteleostomi</taxon>
        <taxon>Actinopterygii</taxon>
        <taxon>Chondrostei</taxon>
        <taxon>Acipenseriformes</taxon>
        <taxon>Acipenseridae</taxon>
        <taxon>Acipenser</taxon>
    </lineage>
</organism>
<dbReference type="Proteomes" id="UP001230051">
    <property type="component" value="Unassembled WGS sequence"/>
</dbReference>
<dbReference type="GO" id="GO:0004984">
    <property type="term" value="F:olfactory receptor activity"/>
    <property type="evidence" value="ECO:0007669"/>
    <property type="project" value="TreeGrafter"/>
</dbReference>
<protein>
    <submittedName>
        <fullName evidence="8">Odorant receptor 131-2-like</fullName>
    </submittedName>
</protein>
<feature type="transmembrane region" description="Helical" evidence="5">
    <location>
        <begin position="270"/>
        <end position="290"/>
    </location>
</feature>
<dbReference type="AlphaFoldDB" id="A0AAD8DH84"/>
<dbReference type="Gene3D" id="1.20.1070.10">
    <property type="entry name" value="Rhodopsin 7-helix transmembrane proteins"/>
    <property type="match status" value="1"/>
</dbReference>
<dbReference type="InterPro" id="IPR017452">
    <property type="entry name" value="GPCR_Rhodpsn_7TM"/>
</dbReference>
<evidence type="ECO:0000256" key="5">
    <source>
        <dbReference type="SAM" id="Phobius"/>
    </source>
</evidence>
<feature type="transmembrane region" description="Helical" evidence="5">
    <location>
        <begin position="192"/>
        <end position="213"/>
    </location>
</feature>
<reference evidence="8" key="1">
    <citation type="submission" date="2022-02" db="EMBL/GenBank/DDBJ databases">
        <title>Atlantic sturgeon de novo genome assembly.</title>
        <authorList>
            <person name="Stock M."/>
            <person name="Klopp C."/>
            <person name="Guiguen Y."/>
            <person name="Cabau C."/>
            <person name="Parinello H."/>
            <person name="Santidrian Yebra-Pimentel E."/>
            <person name="Kuhl H."/>
            <person name="Dirks R.P."/>
            <person name="Guessner J."/>
            <person name="Wuertz S."/>
            <person name="Du K."/>
            <person name="Schartl M."/>
        </authorList>
    </citation>
    <scope>NUCLEOTIDE SEQUENCE</scope>
    <source>
        <strain evidence="8">STURGEONOMICS-FGT-2020</strain>
        <tissue evidence="8">Whole blood</tissue>
    </source>
</reference>
<accession>A0AAD8DH84</accession>
<evidence type="ECO:0000313" key="8">
    <source>
        <dbReference type="EMBL" id="KAK1169331.1"/>
    </source>
</evidence>
<feature type="transmembrane region" description="Helical" evidence="5">
    <location>
        <begin position="139"/>
        <end position="162"/>
    </location>
</feature>
<dbReference type="SUPFAM" id="SSF81321">
    <property type="entry name" value="Family A G protein-coupled receptor-like"/>
    <property type="match status" value="1"/>
</dbReference>
<feature type="transmembrane region" description="Helical" evidence="5">
    <location>
        <begin position="234"/>
        <end position="250"/>
    </location>
</feature>
<dbReference type="GO" id="GO:0016020">
    <property type="term" value="C:membrane"/>
    <property type="evidence" value="ECO:0007669"/>
    <property type="project" value="UniProtKB-SubCell"/>
</dbReference>
<dbReference type="FunFam" id="1.20.1070.10:FF:000096">
    <property type="entry name" value="Odorant receptor 131-2"/>
    <property type="match status" value="1"/>
</dbReference>
<dbReference type="InterPro" id="IPR052921">
    <property type="entry name" value="GPCR1_Superfamily_Member"/>
</dbReference>
<gene>
    <name evidence="8" type="primary">or131-2</name>
    <name evidence="7" type="ORF">AOXY_G11249</name>
    <name evidence="8" type="ORF">AOXY_G8097</name>
</gene>
<evidence type="ECO:0000256" key="1">
    <source>
        <dbReference type="ARBA" id="ARBA00004370"/>
    </source>
</evidence>
<dbReference type="EMBL" id="JAGXEW010000007">
    <property type="protein sequence ID" value="KAK1169331.1"/>
    <property type="molecule type" value="Genomic_DNA"/>
</dbReference>
<evidence type="ECO:0000256" key="3">
    <source>
        <dbReference type="ARBA" id="ARBA00022989"/>
    </source>
</evidence>
<name>A0AAD8DH84_ACIOX</name>
<evidence type="ECO:0000313" key="9">
    <source>
        <dbReference type="Proteomes" id="UP001230051"/>
    </source>
</evidence>
<dbReference type="GO" id="GO:0005549">
    <property type="term" value="F:odorant binding"/>
    <property type="evidence" value="ECO:0007669"/>
    <property type="project" value="TreeGrafter"/>
</dbReference>
<dbReference type="Pfam" id="PF00001">
    <property type="entry name" value="7tm_1"/>
    <property type="match status" value="1"/>
</dbReference>
<dbReference type="EMBL" id="JAGXEW010000009">
    <property type="protein sequence ID" value="KAK1168336.1"/>
    <property type="molecule type" value="Genomic_DNA"/>
</dbReference>